<dbReference type="Pfam" id="PF20521">
    <property type="entry name" value="DUF6736"/>
    <property type="match status" value="1"/>
</dbReference>
<organism evidence="3 4">
    <name type="scientific">Favolaschia claudopus</name>
    <dbReference type="NCBI Taxonomy" id="2862362"/>
    <lineage>
        <taxon>Eukaryota</taxon>
        <taxon>Fungi</taxon>
        <taxon>Dikarya</taxon>
        <taxon>Basidiomycota</taxon>
        <taxon>Agaricomycotina</taxon>
        <taxon>Agaricomycetes</taxon>
        <taxon>Agaricomycetidae</taxon>
        <taxon>Agaricales</taxon>
        <taxon>Marasmiineae</taxon>
        <taxon>Mycenaceae</taxon>
        <taxon>Favolaschia</taxon>
    </lineage>
</organism>
<dbReference type="Proteomes" id="UP001362999">
    <property type="component" value="Unassembled WGS sequence"/>
</dbReference>
<evidence type="ECO:0000259" key="2">
    <source>
        <dbReference type="Pfam" id="PF20521"/>
    </source>
</evidence>
<accession>A0AAW0ABE4</accession>
<comment type="caution">
    <text evidence="3">The sequence shown here is derived from an EMBL/GenBank/DDBJ whole genome shotgun (WGS) entry which is preliminary data.</text>
</comment>
<dbReference type="InterPro" id="IPR046624">
    <property type="entry name" value="CSS2_C"/>
</dbReference>
<dbReference type="EMBL" id="JAWWNJ010000076">
    <property type="protein sequence ID" value="KAK7006135.1"/>
    <property type="molecule type" value="Genomic_DNA"/>
</dbReference>
<evidence type="ECO:0000256" key="1">
    <source>
        <dbReference type="SAM" id="SignalP"/>
    </source>
</evidence>
<keyword evidence="4" id="KW-1185">Reference proteome</keyword>
<sequence>MCATTYSITALAILSGFWSPVSGVAVGQDSTSGAFGGKQQAHTLVYMDITDGGADRGTCHWLPDLQLDRHGGEEEYGLLHSYCSPKRQRHCDRRRLGNHRSDSNNGDCTVHTGSVDDVSWEVYATGQNCDTTAELKDYRGCHRRLLARRGQGGVRRALHPPHPWRHIFWVCNIGGAGIQPGHLLLWLGLHLRAVRQWRRE</sequence>
<name>A0AAW0ABE4_9AGAR</name>
<evidence type="ECO:0000313" key="3">
    <source>
        <dbReference type="EMBL" id="KAK7006135.1"/>
    </source>
</evidence>
<evidence type="ECO:0000313" key="4">
    <source>
        <dbReference type="Proteomes" id="UP001362999"/>
    </source>
</evidence>
<keyword evidence="1" id="KW-0732">Signal</keyword>
<feature type="domain" description="Secreted protein CSS2 C-terminal" evidence="2">
    <location>
        <begin position="101"/>
        <end position="146"/>
    </location>
</feature>
<dbReference type="AlphaFoldDB" id="A0AAW0ABE4"/>
<proteinExistence type="predicted"/>
<feature type="signal peptide" evidence="1">
    <location>
        <begin position="1"/>
        <end position="23"/>
    </location>
</feature>
<gene>
    <name evidence="3" type="ORF">R3P38DRAFT_3366847</name>
</gene>
<reference evidence="3 4" key="1">
    <citation type="journal article" date="2024" name="J Genomics">
        <title>Draft genome sequencing and assembly of Favolaschia claudopus CIRM-BRFM 2984 isolated from oak limbs.</title>
        <authorList>
            <person name="Navarro D."/>
            <person name="Drula E."/>
            <person name="Chaduli D."/>
            <person name="Cazenave R."/>
            <person name="Ahrendt S."/>
            <person name="Wang J."/>
            <person name="Lipzen A."/>
            <person name="Daum C."/>
            <person name="Barry K."/>
            <person name="Grigoriev I.V."/>
            <person name="Favel A."/>
            <person name="Rosso M.N."/>
            <person name="Martin F."/>
        </authorList>
    </citation>
    <scope>NUCLEOTIDE SEQUENCE [LARGE SCALE GENOMIC DNA]</scope>
    <source>
        <strain evidence="3 4">CIRM-BRFM 2984</strain>
    </source>
</reference>
<feature type="chain" id="PRO_5043620278" description="Secreted protein CSS2 C-terminal domain-containing protein" evidence="1">
    <location>
        <begin position="24"/>
        <end position="200"/>
    </location>
</feature>
<protein>
    <recommendedName>
        <fullName evidence="2">Secreted protein CSS2 C-terminal domain-containing protein</fullName>
    </recommendedName>
</protein>